<protein>
    <submittedName>
        <fullName evidence="1">Uncharacterized protein</fullName>
    </submittedName>
</protein>
<sequence>MLIFFTRYWYKKSPYYRRLSSYLFMLLKINPKD</sequence>
<dbReference type="EMBL" id="BK032542">
    <property type="protein sequence ID" value="DAF46710.1"/>
    <property type="molecule type" value="Genomic_DNA"/>
</dbReference>
<organism evidence="1">
    <name type="scientific">Siphoviridae sp. ctAFE3</name>
    <dbReference type="NCBI Taxonomy" id="2827796"/>
    <lineage>
        <taxon>Viruses</taxon>
        <taxon>Duplodnaviria</taxon>
        <taxon>Heunggongvirae</taxon>
        <taxon>Uroviricota</taxon>
        <taxon>Caudoviricetes</taxon>
    </lineage>
</organism>
<proteinExistence type="predicted"/>
<accession>A0A8S5S718</accession>
<evidence type="ECO:0000313" key="1">
    <source>
        <dbReference type="EMBL" id="DAF46710.1"/>
    </source>
</evidence>
<name>A0A8S5S718_9CAUD</name>
<reference evidence="1" key="1">
    <citation type="journal article" date="2021" name="Proc. Natl. Acad. Sci. U.S.A.">
        <title>A Catalog of Tens of Thousands of Viruses from Human Metagenomes Reveals Hidden Associations with Chronic Diseases.</title>
        <authorList>
            <person name="Tisza M.J."/>
            <person name="Buck C.B."/>
        </authorList>
    </citation>
    <scope>NUCLEOTIDE SEQUENCE</scope>
    <source>
        <strain evidence="1">CtAFE3</strain>
    </source>
</reference>